<sequence length="150" mass="17347">MTRPLSIDLRERVIDAVDGGMSRRAAAERFGVSISAAIKWVQRWRETGNRRSHAQGGDYRSHRIEAHAEEIFTLVNDRPDITLVEITEHLEQERNLRVAPSTVWRFFDRHDVTFKKNRTRQRTRSARCPGAAALLVRRPALSRPGQTRIH</sequence>
<dbReference type="AlphaFoldDB" id="A0A0F9CB15"/>
<gene>
    <name evidence="1" type="ORF">LCGC14_2688400</name>
</gene>
<evidence type="ECO:0000313" key="1">
    <source>
        <dbReference type="EMBL" id="KKK93886.1"/>
    </source>
</evidence>
<protein>
    <recommendedName>
        <fullName evidence="2">Paired domain-containing protein</fullName>
    </recommendedName>
</protein>
<comment type="caution">
    <text evidence="1">The sequence shown here is derived from an EMBL/GenBank/DDBJ whole genome shotgun (WGS) entry which is preliminary data.</text>
</comment>
<reference evidence="1" key="1">
    <citation type="journal article" date="2015" name="Nature">
        <title>Complex archaea that bridge the gap between prokaryotes and eukaryotes.</title>
        <authorList>
            <person name="Spang A."/>
            <person name="Saw J.H."/>
            <person name="Jorgensen S.L."/>
            <person name="Zaremba-Niedzwiedzka K."/>
            <person name="Martijn J."/>
            <person name="Lind A.E."/>
            <person name="van Eijk R."/>
            <person name="Schleper C."/>
            <person name="Guy L."/>
            <person name="Ettema T.J."/>
        </authorList>
    </citation>
    <scope>NUCLEOTIDE SEQUENCE</scope>
</reference>
<dbReference type="InterPro" id="IPR036388">
    <property type="entry name" value="WH-like_DNA-bd_sf"/>
</dbReference>
<accession>A0A0F9CB15</accession>
<organism evidence="1">
    <name type="scientific">marine sediment metagenome</name>
    <dbReference type="NCBI Taxonomy" id="412755"/>
    <lineage>
        <taxon>unclassified sequences</taxon>
        <taxon>metagenomes</taxon>
        <taxon>ecological metagenomes</taxon>
    </lineage>
</organism>
<dbReference type="SUPFAM" id="SSF46689">
    <property type="entry name" value="Homeodomain-like"/>
    <property type="match status" value="1"/>
</dbReference>
<name>A0A0F9CB15_9ZZZZ</name>
<dbReference type="Pfam" id="PF13384">
    <property type="entry name" value="HTH_23"/>
    <property type="match status" value="1"/>
</dbReference>
<dbReference type="EMBL" id="LAZR01047582">
    <property type="protein sequence ID" value="KKK93886.1"/>
    <property type="molecule type" value="Genomic_DNA"/>
</dbReference>
<dbReference type="Gene3D" id="1.10.10.10">
    <property type="entry name" value="Winged helix-like DNA-binding domain superfamily/Winged helix DNA-binding domain"/>
    <property type="match status" value="1"/>
</dbReference>
<proteinExistence type="predicted"/>
<dbReference type="InterPro" id="IPR009057">
    <property type="entry name" value="Homeodomain-like_sf"/>
</dbReference>
<evidence type="ECO:0008006" key="2">
    <source>
        <dbReference type="Google" id="ProtNLM"/>
    </source>
</evidence>